<keyword evidence="12" id="KW-1185">Reference proteome</keyword>
<dbReference type="InterPro" id="IPR036192">
    <property type="entry name" value="Cell_div_ZapA-like_sf"/>
</dbReference>
<evidence type="ECO:0000313" key="12">
    <source>
        <dbReference type="Proteomes" id="UP000199229"/>
    </source>
</evidence>
<gene>
    <name evidence="11" type="ORF">SAMN05192565_11481</name>
</gene>
<dbReference type="GO" id="GO:0005829">
    <property type="term" value="C:cytosol"/>
    <property type="evidence" value="ECO:0007669"/>
    <property type="project" value="TreeGrafter"/>
</dbReference>
<dbReference type="InterPro" id="IPR042233">
    <property type="entry name" value="Cell_div_ZapA_N"/>
</dbReference>
<keyword evidence="4 11" id="KW-0132">Cell division</keyword>
<dbReference type="SUPFAM" id="SSF102829">
    <property type="entry name" value="Cell division protein ZapA-like"/>
    <property type="match status" value="1"/>
</dbReference>
<dbReference type="InterPro" id="IPR007838">
    <property type="entry name" value="Cell_div_ZapA-like"/>
</dbReference>
<dbReference type="GO" id="GO:0000921">
    <property type="term" value="P:septin ring assembly"/>
    <property type="evidence" value="ECO:0007669"/>
    <property type="project" value="TreeGrafter"/>
</dbReference>
<evidence type="ECO:0000256" key="10">
    <source>
        <dbReference type="SAM" id="Coils"/>
    </source>
</evidence>
<reference evidence="12" key="1">
    <citation type="submission" date="2016-10" db="EMBL/GenBank/DDBJ databases">
        <authorList>
            <person name="Varghese N."/>
            <person name="Submissions S."/>
        </authorList>
    </citation>
    <scope>NUCLEOTIDE SEQUENCE [LARGE SCALE GENOMIC DNA]</scope>
    <source>
        <strain evidence="12">Gh-105</strain>
    </source>
</reference>
<comment type="function">
    <text evidence="7">Activator of cell division through the inhibition of FtsZ GTPase activity, therefore promoting FtsZ assembly into bundles of protofilaments necessary for the formation of the division Z ring. It is recruited early at mid-cell but it is not essential for cell division.</text>
</comment>
<dbReference type="PANTHER" id="PTHR34981:SF1">
    <property type="entry name" value="CELL DIVISION PROTEIN ZAPA"/>
    <property type="match status" value="1"/>
</dbReference>
<dbReference type="Gene3D" id="3.30.160.880">
    <property type="entry name" value="Cell division protein ZapA protomer, N-terminal domain"/>
    <property type="match status" value="1"/>
</dbReference>
<feature type="coiled-coil region" evidence="10">
    <location>
        <begin position="56"/>
        <end position="97"/>
    </location>
</feature>
<dbReference type="Pfam" id="PF05164">
    <property type="entry name" value="ZapA"/>
    <property type="match status" value="1"/>
</dbReference>
<protein>
    <recommendedName>
        <fullName evidence="2">Cell division protein ZapA</fullName>
    </recommendedName>
    <alternativeName>
        <fullName evidence="9">Z ring-associated protein ZapA</fullName>
    </alternativeName>
</protein>
<dbReference type="PANTHER" id="PTHR34981">
    <property type="entry name" value="CELL DIVISION PROTEIN ZAPA"/>
    <property type="match status" value="1"/>
</dbReference>
<evidence type="ECO:0000256" key="8">
    <source>
        <dbReference type="ARBA" id="ARBA00026068"/>
    </source>
</evidence>
<dbReference type="GO" id="GO:0043093">
    <property type="term" value="P:FtsZ-dependent cytokinesis"/>
    <property type="evidence" value="ECO:0007669"/>
    <property type="project" value="TreeGrafter"/>
</dbReference>
<comment type="subcellular location">
    <subcellularLocation>
        <location evidence="1">Cytoplasm</location>
    </subcellularLocation>
</comment>
<dbReference type="GO" id="GO:0030428">
    <property type="term" value="C:cell septum"/>
    <property type="evidence" value="ECO:0007669"/>
    <property type="project" value="TreeGrafter"/>
</dbReference>
<accession>A0A1I2VDE6</accession>
<keyword evidence="5" id="KW-0717">Septation</keyword>
<evidence type="ECO:0000256" key="9">
    <source>
        <dbReference type="ARBA" id="ARBA00033158"/>
    </source>
</evidence>
<dbReference type="STRING" id="582675.SAMN05192565_11481"/>
<evidence type="ECO:0000256" key="5">
    <source>
        <dbReference type="ARBA" id="ARBA00023210"/>
    </source>
</evidence>
<evidence type="ECO:0000256" key="6">
    <source>
        <dbReference type="ARBA" id="ARBA00023306"/>
    </source>
</evidence>
<organism evidence="11 12">
    <name type="scientific">Methylobacterium gossipiicola</name>
    <dbReference type="NCBI Taxonomy" id="582675"/>
    <lineage>
        <taxon>Bacteria</taxon>
        <taxon>Pseudomonadati</taxon>
        <taxon>Pseudomonadota</taxon>
        <taxon>Alphaproteobacteria</taxon>
        <taxon>Hyphomicrobiales</taxon>
        <taxon>Methylobacteriaceae</taxon>
        <taxon>Methylobacterium</taxon>
    </lineage>
</organism>
<dbReference type="GO" id="GO:0000917">
    <property type="term" value="P:division septum assembly"/>
    <property type="evidence" value="ECO:0007669"/>
    <property type="project" value="UniProtKB-KW"/>
</dbReference>
<keyword evidence="10" id="KW-0175">Coiled coil</keyword>
<dbReference type="GO" id="GO:0032153">
    <property type="term" value="C:cell division site"/>
    <property type="evidence" value="ECO:0007669"/>
    <property type="project" value="TreeGrafter"/>
</dbReference>
<dbReference type="AlphaFoldDB" id="A0A1I2VDE6"/>
<sequence length="119" mass="12988">MPQINVTIDGKTYRMACAEGDEPHLTALASGLDARIVGMRRSFGEIGDMRLHVMAALMQADELDETNRRLAALEAETAALRERVDAADTERAEEEARTADALGRCAERLERLTKSLSAG</sequence>
<proteinExistence type="predicted"/>
<dbReference type="OrthoDB" id="9797575at2"/>
<name>A0A1I2VDE6_9HYPH</name>
<evidence type="ECO:0000256" key="2">
    <source>
        <dbReference type="ARBA" id="ARBA00015195"/>
    </source>
</evidence>
<evidence type="ECO:0000256" key="1">
    <source>
        <dbReference type="ARBA" id="ARBA00004496"/>
    </source>
</evidence>
<evidence type="ECO:0000313" key="11">
    <source>
        <dbReference type="EMBL" id="SFG87232.1"/>
    </source>
</evidence>
<evidence type="ECO:0000256" key="4">
    <source>
        <dbReference type="ARBA" id="ARBA00022618"/>
    </source>
</evidence>
<keyword evidence="3" id="KW-0963">Cytoplasm</keyword>
<dbReference type="RefSeq" id="WP_091972579.1">
    <property type="nucleotide sequence ID" value="NZ_FOPM01000014.1"/>
</dbReference>
<evidence type="ECO:0000256" key="7">
    <source>
        <dbReference type="ARBA" id="ARBA00024910"/>
    </source>
</evidence>
<comment type="subunit">
    <text evidence="8">Homodimer. Interacts with FtsZ.</text>
</comment>
<keyword evidence="6" id="KW-0131">Cell cycle</keyword>
<dbReference type="EMBL" id="FOPM01000014">
    <property type="protein sequence ID" value="SFG87232.1"/>
    <property type="molecule type" value="Genomic_DNA"/>
</dbReference>
<dbReference type="Proteomes" id="UP000199229">
    <property type="component" value="Unassembled WGS sequence"/>
</dbReference>
<evidence type="ECO:0000256" key="3">
    <source>
        <dbReference type="ARBA" id="ARBA00022490"/>
    </source>
</evidence>